<dbReference type="PROSITE" id="PS50111">
    <property type="entry name" value="CHEMOTAXIS_TRANSDUC_2"/>
    <property type="match status" value="1"/>
</dbReference>
<keyword evidence="5 11" id="KW-0812">Transmembrane</keyword>
<dbReference type="InterPro" id="IPR029151">
    <property type="entry name" value="Sensor-like_sf"/>
</dbReference>
<keyword evidence="15" id="KW-1185">Reference proteome</keyword>
<dbReference type="SMART" id="SM00283">
    <property type="entry name" value="MA"/>
    <property type="match status" value="1"/>
</dbReference>
<feature type="domain" description="HAMP" evidence="13">
    <location>
        <begin position="302"/>
        <end position="354"/>
    </location>
</feature>
<dbReference type="SUPFAM" id="SSF103190">
    <property type="entry name" value="Sensory domain-like"/>
    <property type="match status" value="1"/>
</dbReference>
<evidence type="ECO:0000259" key="13">
    <source>
        <dbReference type="PROSITE" id="PS50885"/>
    </source>
</evidence>
<dbReference type="SMART" id="SM00304">
    <property type="entry name" value="HAMP"/>
    <property type="match status" value="1"/>
</dbReference>
<proteinExistence type="inferred from homology"/>
<dbReference type="PANTHER" id="PTHR32089">
    <property type="entry name" value="METHYL-ACCEPTING CHEMOTAXIS PROTEIN MCPB"/>
    <property type="match status" value="1"/>
</dbReference>
<dbReference type="CDD" id="cd06225">
    <property type="entry name" value="HAMP"/>
    <property type="match status" value="1"/>
</dbReference>
<evidence type="ECO:0000256" key="9">
    <source>
        <dbReference type="ARBA" id="ARBA00029447"/>
    </source>
</evidence>
<evidence type="ECO:0000259" key="12">
    <source>
        <dbReference type="PROSITE" id="PS50111"/>
    </source>
</evidence>
<dbReference type="CDD" id="cd11386">
    <property type="entry name" value="MCP_signal"/>
    <property type="match status" value="1"/>
</dbReference>
<comment type="subcellular location">
    <subcellularLocation>
        <location evidence="1">Cell membrane</location>
        <topology evidence="1">Multi-pass membrane protein</topology>
    </subcellularLocation>
</comment>
<comment type="caution">
    <text evidence="14">The sequence shown here is derived from an EMBL/GenBank/DDBJ whole genome shotgun (WGS) entry which is preliminary data.</text>
</comment>
<dbReference type="Proteomes" id="UP001223586">
    <property type="component" value="Unassembled WGS sequence"/>
</dbReference>
<keyword evidence="4" id="KW-0145">Chemotaxis</keyword>
<evidence type="ECO:0000256" key="6">
    <source>
        <dbReference type="ARBA" id="ARBA00022989"/>
    </source>
</evidence>
<dbReference type="Pfam" id="PF00015">
    <property type="entry name" value="MCPsignal"/>
    <property type="match status" value="1"/>
</dbReference>
<dbReference type="InterPro" id="IPR003660">
    <property type="entry name" value="HAMP_dom"/>
</dbReference>
<evidence type="ECO:0000256" key="8">
    <source>
        <dbReference type="ARBA" id="ARBA00023224"/>
    </source>
</evidence>
<keyword evidence="8 10" id="KW-0807">Transducer</keyword>
<evidence type="ECO:0000256" key="10">
    <source>
        <dbReference type="PROSITE-ProRule" id="PRU00284"/>
    </source>
</evidence>
<dbReference type="CDD" id="cd12912">
    <property type="entry name" value="PDC2_MCP_like"/>
    <property type="match status" value="1"/>
</dbReference>
<dbReference type="PROSITE" id="PS50885">
    <property type="entry name" value="HAMP"/>
    <property type="match status" value="1"/>
</dbReference>
<dbReference type="InterPro" id="IPR033479">
    <property type="entry name" value="dCache_1"/>
</dbReference>
<dbReference type="Gene3D" id="3.30.450.20">
    <property type="entry name" value="PAS domain"/>
    <property type="match status" value="2"/>
</dbReference>
<dbReference type="CDD" id="cd18773">
    <property type="entry name" value="PDC1_HK_sensor"/>
    <property type="match status" value="1"/>
</dbReference>
<keyword evidence="3" id="KW-0488">Methylation</keyword>
<keyword evidence="7 11" id="KW-0472">Membrane</keyword>
<organism evidence="14 15">
    <name type="scientific">Bacillus chungangensis</name>
    <dbReference type="NCBI Taxonomy" id="587633"/>
    <lineage>
        <taxon>Bacteria</taxon>
        <taxon>Bacillati</taxon>
        <taxon>Bacillota</taxon>
        <taxon>Bacilli</taxon>
        <taxon>Bacillales</taxon>
        <taxon>Bacillaceae</taxon>
        <taxon>Bacillus</taxon>
    </lineage>
</organism>
<feature type="domain" description="Methyl-accepting transducer" evidence="12">
    <location>
        <begin position="373"/>
        <end position="609"/>
    </location>
</feature>
<evidence type="ECO:0000256" key="7">
    <source>
        <dbReference type="ARBA" id="ARBA00023136"/>
    </source>
</evidence>
<dbReference type="PANTHER" id="PTHR32089:SF114">
    <property type="entry name" value="METHYL-ACCEPTING CHEMOTAXIS PROTEIN MCPB"/>
    <property type="match status" value="1"/>
</dbReference>
<evidence type="ECO:0000256" key="3">
    <source>
        <dbReference type="ARBA" id="ARBA00022481"/>
    </source>
</evidence>
<comment type="similarity">
    <text evidence="9">Belongs to the methyl-accepting chemotaxis (MCP) protein family.</text>
</comment>
<evidence type="ECO:0000313" key="14">
    <source>
        <dbReference type="EMBL" id="MDQ0178012.1"/>
    </source>
</evidence>
<evidence type="ECO:0000313" key="15">
    <source>
        <dbReference type="Proteomes" id="UP001223586"/>
    </source>
</evidence>
<evidence type="ECO:0000256" key="2">
    <source>
        <dbReference type="ARBA" id="ARBA00022475"/>
    </source>
</evidence>
<protein>
    <submittedName>
        <fullName evidence="14">Methyl-accepting chemotaxis protein</fullName>
    </submittedName>
</protein>
<dbReference type="Gene3D" id="1.10.287.950">
    <property type="entry name" value="Methyl-accepting chemotaxis protein"/>
    <property type="match status" value="1"/>
</dbReference>
<keyword evidence="6 11" id="KW-1133">Transmembrane helix</keyword>
<evidence type="ECO:0000256" key="5">
    <source>
        <dbReference type="ARBA" id="ARBA00022692"/>
    </source>
</evidence>
<name>A0ABT9WXI9_9BACI</name>
<gene>
    <name evidence="14" type="ORF">J2S08_003906</name>
</gene>
<accession>A0ABT9WXI9</accession>
<dbReference type="EMBL" id="JAUSTT010000031">
    <property type="protein sequence ID" value="MDQ0178012.1"/>
    <property type="molecule type" value="Genomic_DNA"/>
</dbReference>
<reference evidence="14 15" key="1">
    <citation type="submission" date="2023-07" db="EMBL/GenBank/DDBJ databases">
        <title>Genomic Encyclopedia of Type Strains, Phase IV (KMG-IV): sequencing the most valuable type-strain genomes for metagenomic binning, comparative biology and taxonomic classification.</title>
        <authorList>
            <person name="Goeker M."/>
        </authorList>
    </citation>
    <scope>NUCLEOTIDE SEQUENCE [LARGE SCALE GENOMIC DNA]</scope>
    <source>
        <strain evidence="14 15">DSM 23837</strain>
    </source>
</reference>
<dbReference type="InterPro" id="IPR004089">
    <property type="entry name" value="MCPsignal_dom"/>
</dbReference>
<dbReference type="SUPFAM" id="SSF58104">
    <property type="entry name" value="Methyl-accepting chemotaxis protein (MCP) signaling domain"/>
    <property type="match status" value="1"/>
</dbReference>
<feature type="transmembrane region" description="Helical" evidence="11">
    <location>
        <begin position="15"/>
        <end position="35"/>
    </location>
</feature>
<evidence type="ECO:0000256" key="11">
    <source>
        <dbReference type="SAM" id="Phobius"/>
    </source>
</evidence>
<keyword evidence="2" id="KW-1003">Cell membrane</keyword>
<sequence length="659" mass="72162">MKKSARFAFGFKQKLILSFTLMLVVPCIIVGIFAYHASKNTVEELLVDSAEKQTELLNEILDDFIGERMRNAEMLSKMIKAGEMNANNEPHVTASLKQSLESTSEVTTVYVGTDKGYFADFPVTKRDADFDPRERPWYKEAMANKGQIVVTKPYPSSVTNKMIVTVAKTTEDGKGVVGLSLPLDTFVERTEKIRIGKEGYAAIFDRDQNVLSHPLLEQGENASDQGIVGKMYDKDTGLFDNGSGSDKRKIAFTTNEITGWKIASVMMNEEVAHSSYNIYWRTIIVIIISLVGGTALSFVILKTITRPINNLTLAAEKVSTGDLTYQIDTRGKDEIAKLAYSFDRMREDLRSIISTIADKTTTLAASSEELSANANQTSVAVEQISEAVEDVSIGASRQTEQINDSLKTVSELSTGIQQIAIHSNEVSTNAVKTNEFIHKGSQDIETAIQQMNDIKNTTVDIAGRVGMFHHYSNQIGQMINVITGIAEQTNLLALNAAIEAARAGEHGKGFAVVADEVRKLAEESSQATEQVRKVIETIQQETETTVQAMATGTDEVEKGITVVNNAQNSFMTIEQFVREVTGQIQEVSAAVEQMVASNDQVAATFNEVAAISEETSANIQNVSATMEEQGASMEEVSNSAESLTEITEELQALVRKFSI</sequence>
<dbReference type="Pfam" id="PF02743">
    <property type="entry name" value="dCache_1"/>
    <property type="match status" value="1"/>
</dbReference>
<evidence type="ECO:0000256" key="1">
    <source>
        <dbReference type="ARBA" id="ARBA00004651"/>
    </source>
</evidence>
<dbReference type="Pfam" id="PF00672">
    <property type="entry name" value="HAMP"/>
    <property type="match status" value="1"/>
</dbReference>
<feature type="transmembrane region" description="Helical" evidence="11">
    <location>
        <begin position="278"/>
        <end position="301"/>
    </location>
</feature>
<evidence type="ECO:0000256" key="4">
    <source>
        <dbReference type="ARBA" id="ARBA00022500"/>
    </source>
</evidence>